<dbReference type="GO" id="GO:0004497">
    <property type="term" value="F:monooxygenase activity"/>
    <property type="evidence" value="ECO:0007669"/>
    <property type="project" value="UniProtKB-KW"/>
</dbReference>
<protein>
    <submittedName>
        <fullName evidence="2">Antibiotic biosynthesis monooxygenase</fullName>
    </submittedName>
</protein>
<name>A0A848KPP6_9NOCA</name>
<dbReference type="AlphaFoldDB" id="A0A848KPP6"/>
<organism evidence="2 3">
    <name type="scientific">Antrihabitans stalactiti</name>
    <dbReference type="NCBI Taxonomy" id="2584121"/>
    <lineage>
        <taxon>Bacteria</taxon>
        <taxon>Bacillati</taxon>
        <taxon>Actinomycetota</taxon>
        <taxon>Actinomycetes</taxon>
        <taxon>Mycobacteriales</taxon>
        <taxon>Nocardiaceae</taxon>
        <taxon>Antrihabitans</taxon>
    </lineage>
</organism>
<comment type="caution">
    <text evidence="2">The sequence shown here is derived from an EMBL/GenBank/DDBJ whole genome shotgun (WGS) entry which is preliminary data.</text>
</comment>
<dbReference type="InterPro" id="IPR007138">
    <property type="entry name" value="ABM_dom"/>
</dbReference>
<dbReference type="InterPro" id="IPR011008">
    <property type="entry name" value="Dimeric_a/b-barrel"/>
</dbReference>
<dbReference type="Pfam" id="PF03992">
    <property type="entry name" value="ABM"/>
    <property type="match status" value="1"/>
</dbReference>
<dbReference type="SUPFAM" id="SSF54909">
    <property type="entry name" value="Dimeric alpha+beta barrel"/>
    <property type="match status" value="1"/>
</dbReference>
<dbReference type="Gene3D" id="3.30.70.100">
    <property type="match status" value="1"/>
</dbReference>
<gene>
    <name evidence="2" type="ORF">FGL95_26410</name>
</gene>
<keyword evidence="2" id="KW-0560">Oxidoreductase</keyword>
<evidence type="ECO:0000259" key="1">
    <source>
        <dbReference type="PROSITE" id="PS51725"/>
    </source>
</evidence>
<sequence>MVIVAGHITVDPSRRESYLAGGVRILEIARAAQGCLDISFGADLIDPSRINLFERWESREALDTFRTSGGASDEQPDARLAVSVEEYDIAEVRPLFG</sequence>
<keyword evidence="3" id="KW-1185">Reference proteome</keyword>
<dbReference type="EMBL" id="VCQU01000011">
    <property type="protein sequence ID" value="NMN98572.1"/>
    <property type="molecule type" value="Genomic_DNA"/>
</dbReference>
<keyword evidence="2" id="KW-0503">Monooxygenase</keyword>
<dbReference type="PROSITE" id="PS51725">
    <property type="entry name" value="ABM"/>
    <property type="match status" value="1"/>
</dbReference>
<evidence type="ECO:0000313" key="3">
    <source>
        <dbReference type="Proteomes" id="UP000535543"/>
    </source>
</evidence>
<proteinExistence type="predicted"/>
<feature type="domain" description="ABM" evidence="1">
    <location>
        <begin position="2"/>
        <end position="92"/>
    </location>
</feature>
<evidence type="ECO:0000313" key="2">
    <source>
        <dbReference type="EMBL" id="NMN98572.1"/>
    </source>
</evidence>
<dbReference type="Proteomes" id="UP000535543">
    <property type="component" value="Unassembled WGS sequence"/>
</dbReference>
<reference evidence="2 3" key="1">
    <citation type="submission" date="2019-05" db="EMBL/GenBank/DDBJ databases">
        <authorList>
            <person name="Lee S.D."/>
        </authorList>
    </citation>
    <scope>NUCLEOTIDE SEQUENCE [LARGE SCALE GENOMIC DNA]</scope>
    <source>
        <strain evidence="2 3">YC2-7</strain>
    </source>
</reference>
<accession>A0A848KPP6</accession>
<reference evidence="2 3" key="2">
    <citation type="submission" date="2020-06" db="EMBL/GenBank/DDBJ databases">
        <title>Antribacter stalactiti gen. nov., sp. nov., a new member of the family Nacardiaceae isolated from a cave.</title>
        <authorList>
            <person name="Kim I.S."/>
        </authorList>
    </citation>
    <scope>NUCLEOTIDE SEQUENCE [LARGE SCALE GENOMIC DNA]</scope>
    <source>
        <strain evidence="2 3">YC2-7</strain>
    </source>
</reference>
<dbReference type="RefSeq" id="WP_169593056.1">
    <property type="nucleotide sequence ID" value="NZ_VCQU01000011.1"/>
</dbReference>